<dbReference type="PROSITE" id="PS50994">
    <property type="entry name" value="INTEGRASE"/>
    <property type="match status" value="1"/>
</dbReference>
<dbReference type="Proteomes" id="UP000257109">
    <property type="component" value="Unassembled WGS sequence"/>
</dbReference>
<evidence type="ECO:0000313" key="3">
    <source>
        <dbReference type="Proteomes" id="UP000257109"/>
    </source>
</evidence>
<gene>
    <name evidence="2" type="ORF">CR513_31374</name>
</gene>
<dbReference type="AlphaFoldDB" id="A0A371GA15"/>
<dbReference type="InterPro" id="IPR012337">
    <property type="entry name" value="RNaseH-like_sf"/>
</dbReference>
<dbReference type="PANTHER" id="PTHR42648">
    <property type="entry name" value="TRANSPOSASE, PUTATIVE-RELATED"/>
    <property type="match status" value="1"/>
</dbReference>
<sequence length="210" mass="23899">MEGKKYSAFSKFLQTHAIIHQLSCPYTHERNGYAKRKHSNIIEMGLSLLAKGSMPLKFWGEAFQIAFYLINNKNQLLLALYFTSHQAIMNSKSLVVPITHIYGLTTNIKFNIGLYNVYFLDIVVNTEYLCLASTRKTYIARHVQFDEKLFPFQVNPSFLIRHAPTSSILVYASIKDSNVLVDAQTEPKTIKIKTWSLVPLPLGHKAVGCK</sequence>
<dbReference type="InterPro" id="IPR001584">
    <property type="entry name" value="Integrase_cat-core"/>
</dbReference>
<dbReference type="GO" id="GO:0003676">
    <property type="term" value="F:nucleic acid binding"/>
    <property type="evidence" value="ECO:0007669"/>
    <property type="project" value="InterPro"/>
</dbReference>
<feature type="non-terminal residue" evidence="2">
    <location>
        <position position="1"/>
    </location>
</feature>
<dbReference type="GO" id="GO:0015074">
    <property type="term" value="P:DNA integration"/>
    <property type="evidence" value="ECO:0007669"/>
    <property type="project" value="InterPro"/>
</dbReference>
<proteinExistence type="predicted"/>
<dbReference type="Gene3D" id="3.30.420.10">
    <property type="entry name" value="Ribonuclease H-like superfamily/Ribonuclease H"/>
    <property type="match status" value="1"/>
</dbReference>
<dbReference type="PANTHER" id="PTHR42648:SF26">
    <property type="entry name" value="INTEGRASE CATALYTIC DOMAIN-CONTAINING PROTEIN"/>
    <property type="match status" value="1"/>
</dbReference>
<name>A0A371GA15_MUCPR</name>
<comment type="caution">
    <text evidence="2">The sequence shown here is derived from an EMBL/GenBank/DDBJ whole genome shotgun (WGS) entry which is preliminary data.</text>
</comment>
<protein>
    <recommendedName>
        <fullName evidence="1">Integrase catalytic domain-containing protein</fullName>
    </recommendedName>
</protein>
<keyword evidence="3" id="KW-1185">Reference proteome</keyword>
<dbReference type="InterPro" id="IPR036397">
    <property type="entry name" value="RNaseH_sf"/>
</dbReference>
<reference evidence="2" key="1">
    <citation type="submission" date="2018-05" db="EMBL/GenBank/DDBJ databases">
        <title>Draft genome of Mucuna pruriens seed.</title>
        <authorList>
            <person name="Nnadi N.E."/>
            <person name="Vos R."/>
            <person name="Hasami M.H."/>
            <person name="Devisetty U.K."/>
            <person name="Aguiy J.C."/>
        </authorList>
    </citation>
    <scope>NUCLEOTIDE SEQUENCE [LARGE SCALE GENOMIC DNA]</scope>
    <source>
        <strain evidence="2">JCA_2017</strain>
    </source>
</reference>
<dbReference type="InterPro" id="IPR039537">
    <property type="entry name" value="Retrotran_Ty1/copia-like"/>
</dbReference>
<evidence type="ECO:0000259" key="1">
    <source>
        <dbReference type="PROSITE" id="PS50994"/>
    </source>
</evidence>
<evidence type="ECO:0000313" key="2">
    <source>
        <dbReference type="EMBL" id="RDX87193.1"/>
    </source>
</evidence>
<organism evidence="2 3">
    <name type="scientific">Mucuna pruriens</name>
    <name type="common">Velvet bean</name>
    <name type="synonym">Dolichos pruriens</name>
    <dbReference type="NCBI Taxonomy" id="157652"/>
    <lineage>
        <taxon>Eukaryota</taxon>
        <taxon>Viridiplantae</taxon>
        <taxon>Streptophyta</taxon>
        <taxon>Embryophyta</taxon>
        <taxon>Tracheophyta</taxon>
        <taxon>Spermatophyta</taxon>
        <taxon>Magnoliopsida</taxon>
        <taxon>eudicotyledons</taxon>
        <taxon>Gunneridae</taxon>
        <taxon>Pentapetalae</taxon>
        <taxon>rosids</taxon>
        <taxon>fabids</taxon>
        <taxon>Fabales</taxon>
        <taxon>Fabaceae</taxon>
        <taxon>Papilionoideae</taxon>
        <taxon>50 kb inversion clade</taxon>
        <taxon>NPAAA clade</taxon>
        <taxon>indigoferoid/millettioid clade</taxon>
        <taxon>Phaseoleae</taxon>
        <taxon>Mucuna</taxon>
    </lineage>
</organism>
<dbReference type="SUPFAM" id="SSF53098">
    <property type="entry name" value="Ribonuclease H-like"/>
    <property type="match status" value="1"/>
</dbReference>
<accession>A0A371GA15</accession>
<dbReference type="EMBL" id="QJKJ01006299">
    <property type="protein sequence ID" value="RDX87193.1"/>
    <property type="molecule type" value="Genomic_DNA"/>
</dbReference>
<feature type="domain" description="Integrase catalytic" evidence="1">
    <location>
        <begin position="1"/>
        <end position="93"/>
    </location>
</feature>